<dbReference type="PANTHER" id="PTHR36181:SF4">
    <property type="entry name" value="LAGLIDADG ENDONUCLEASE"/>
    <property type="match status" value="1"/>
</dbReference>
<sequence>MIKYFHEMKKETVSPVNRISISNNWLGGFVDGDGCFSCSSSGPIFRLENHIKELELFKKIKEYLNSVNLSISKPRSNRINSNSTCVLEIINIHILHNVIIPIFSVKCEGFQILQSKKLKDFNDWFIVVKIYYNGYHILAEGISLINDIKSNWNNFRLSTNKIKSNIDPFELENKLNYLFSLPAPYEIKNGVRLLRGTNNFVSEKLPILCLDQTNNKLNFSSITECSKALKIDRSTIKKYLITGEFYKSYKFIPNY</sequence>
<reference evidence="5" key="1">
    <citation type="submission" date="2024-04" db="EMBL/GenBank/DDBJ databases">
        <authorList>
            <person name="Shaw F."/>
            <person name="Minotto A."/>
        </authorList>
    </citation>
    <scope>NUCLEOTIDE SEQUENCE [LARGE SCALE GENOMIC DNA]</scope>
</reference>
<evidence type="ECO:0000259" key="2">
    <source>
        <dbReference type="Pfam" id="PF00961"/>
    </source>
</evidence>
<evidence type="ECO:0000259" key="3">
    <source>
        <dbReference type="Pfam" id="PF07453"/>
    </source>
</evidence>
<dbReference type="Gene3D" id="3.10.28.10">
    <property type="entry name" value="Homing endonucleases"/>
    <property type="match status" value="1"/>
</dbReference>
<dbReference type="Pfam" id="PF07453">
    <property type="entry name" value="NUMOD1"/>
    <property type="match status" value="1"/>
</dbReference>
<evidence type="ECO:0000313" key="4">
    <source>
        <dbReference type="EMBL" id="CAL1705858.1"/>
    </source>
</evidence>
<evidence type="ECO:0008006" key="6">
    <source>
        <dbReference type="Google" id="ProtNLM"/>
    </source>
</evidence>
<comment type="function">
    <text evidence="1">Mitochondrial DNA endonuclease involved in intron homing.</text>
</comment>
<gene>
    <name evidence="4" type="ORF">GFSPODELE1_LOCUS5620</name>
</gene>
<feature type="domain" description="Nuclease-associated modular DNA-binding 1" evidence="3">
    <location>
        <begin position="213"/>
        <end position="240"/>
    </location>
</feature>
<accession>A0ABP1DDC6</accession>
<dbReference type="InterPro" id="IPR027434">
    <property type="entry name" value="Homing_endonucl"/>
</dbReference>
<dbReference type="EMBL" id="OZ037947">
    <property type="protein sequence ID" value="CAL1705858.1"/>
    <property type="molecule type" value="Genomic_DNA"/>
</dbReference>
<proteinExistence type="predicted"/>
<dbReference type="Pfam" id="PF00961">
    <property type="entry name" value="LAGLIDADG_1"/>
    <property type="match status" value="1"/>
</dbReference>
<dbReference type="Proteomes" id="UP001497453">
    <property type="component" value="Chromosome 4"/>
</dbReference>
<organism evidence="4 5">
    <name type="scientific">Somion occarium</name>
    <dbReference type="NCBI Taxonomy" id="3059160"/>
    <lineage>
        <taxon>Eukaryota</taxon>
        <taxon>Fungi</taxon>
        <taxon>Dikarya</taxon>
        <taxon>Basidiomycota</taxon>
        <taxon>Agaricomycotina</taxon>
        <taxon>Agaricomycetes</taxon>
        <taxon>Polyporales</taxon>
        <taxon>Cerrenaceae</taxon>
        <taxon>Somion</taxon>
    </lineage>
</organism>
<dbReference type="InterPro" id="IPR010896">
    <property type="entry name" value="NUMOD1"/>
</dbReference>
<name>A0ABP1DDC6_9APHY</name>
<dbReference type="InterPro" id="IPR004860">
    <property type="entry name" value="LAGLIDADG_dom"/>
</dbReference>
<keyword evidence="5" id="KW-1185">Reference proteome</keyword>
<protein>
    <recommendedName>
        <fullName evidence="6">LAGLIDADG homing endonuclease</fullName>
    </recommendedName>
</protein>
<dbReference type="SUPFAM" id="SSF55608">
    <property type="entry name" value="Homing endonucleases"/>
    <property type="match status" value="1"/>
</dbReference>
<evidence type="ECO:0000313" key="5">
    <source>
        <dbReference type="Proteomes" id="UP001497453"/>
    </source>
</evidence>
<evidence type="ECO:0000256" key="1">
    <source>
        <dbReference type="ARBA" id="ARBA00002670"/>
    </source>
</evidence>
<dbReference type="InterPro" id="IPR051289">
    <property type="entry name" value="LAGLIDADG_Endonuclease"/>
</dbReference>
<dbReference type="SMART" id="SM00497">
    <property type="entry name" value="IENR1"/>
    <property type="match status" value="1"/>
</dbReference>
<dbReference type="InterPro" id="IPR003647">
    <property type="entry name" value="Intron_nuc_1_rpt"/>
</dbReference>
<feature type="domain" description="Homing endonuclease LAGLIDADG" evidence="2">
    <location>
        <begin position="26"/>
        <end position="127"/>
    </location>
</feature>
<dbReference type="PANTHER" id="PTHR36181">
    <property type="entry name" value="INTRON-ENCODED ENDONUCLEASE AI3-RELATED"/>
    <property type="match status" value="1"/>
</dbReference>